<name>A0A3A4KS66_9NOCA</name>
<evidence type="ECO:0000313" key="4">
    <source>
        <dbReference type="Proteomes" id="UP000266677"/>
    </source>
</evidence>
<proteinExistence type="predicted"/>
<evidence type="ECO:0000256" key="2">
    <source>
        <dbReference type="SAM" id="SignalP"/>
    </source>
</evidence>
<sequence>MNHRTLSRLFVALAACSIIAAPVAQSAVAAAVPMHHQPPPGSAGPRDDRDWREGGPPDRDRHCDHNGYWHNDDNDPFGHHDDRCPSW</sequence>
<dbReference type="OrthoDB" id="4555048at2"/>
<reference evidence="3 4" key="1">
    <citation type="submission" date="2018-09" db="EMBL/GenBank/DDBJ databases">
        <title>YIM PH21274 draft genome.</title>
        <authorList>
            <person name="Miao C."/>
        </authorList>
    </citation>
    <scope>NUCLEOTIDE SEQUENCE [LARGE SCALE GENOMIC DNA]</scope>
    <source>
        <strain evidence="3 4">YIM PH 21724</strain>
    </source>
</reference>
<dbReference type="RefSeq" id="WP_120039315.1">
    <property type="nucleotide sequence ID" value="NZ_QZFU01000016.1"/>
</dbReference>
<keyword evidence="4" id="KW-1185">Reference proteome</keyword>
<organism evidence="3 4">
    <name type="scientific">Nocardia panacis</name>
    <dbReference type="NCBI Taxonomy" id="2340916"/>
    <lineage>
        <taxon>Bacteria</taxon>
        <taxon>Bacillati</taxon>
        <taxon>Actinomycetota</taxon>
        <taxon>Actinomycetes</taxon>
        <taxon>Mycobacteriales</taxon>
        <taxon>Nocardiaceae</taxon>
        <taxon>Nocardia</taxon>
    </lineage>
</organism>
<accession>A0A3A4KS66</accession>
<gene>
    <name evidence="3" type="ORF">D5S18_08635</name>
</gene>
<dbReference type="AlphaFoldDB" id="A0A3A4KS66"/>
<evidence type="ECO:0000256" key="1">
    <source>
        <dbReference type="SAM" id="MobiDB-lite"/>
    </source>
</evidence>
<feature type="compositionally biased region" description="Basic and acidic residues" evidence="1">
    <location>
        <begin position="45"/>
        <end position="87"/>
    </location>
</feature>
<keyword evidence="2" id="KW-0732">Signal</keyword>
<dbReference type="Proteomes" id="UP000266677">
    <property type="component" value="Unassembled WGS sequence"/>
</dbReference>
<comment type="caution">
    <text evidence="3">The sequence shown here is derived from an EMBL/GenBank/DDBJ whole genome shotgun (WGS) entry which is preliminary data.</text>
</comment>
<feature type="signal peptide" evidence="2">
    <location>
        <begin position="1"/>
        <end position="26"/>
    </location>
</feature>
<feature type="chain" id="PRO_5017187016" evidence="2">
    <location>
        <begin position="27"/>
        <end position="87"/>
    </location>
</feature>
<protein>
    <submittedName>
        <fullName evidence="3">Uncharacterized protein</fullName>
    </submittedName>
</protein>
<feature type="region of interest" description="Disordered" evidence="1">
    <location>
        <begin position="32"/>
        <end position="87"/>
    </location>
</feature>
<dbReference type="EMBL" id="QZFU01000016">
    <property type="protein sequence ID" value="RJO76386.1"/>
    <property type="molecule type" value="Genomic_DNA"/>
</dbReference>
<evidence type="ECO:0000313" key="3">
    <source>
        <dbReference type="EMBL" id="RJO76386.1"/>
    </source>
</evidence>